<proteinExistence type="predicted"/>
<feature type="transmembrane region" description="Helical" evidence="2">
    <location>
        <begin position="386"/>
        <end position="403"/>
    </location>
</feature>
<evidence type="ECO:0000256" key="1">
    <source>
        <dbReference type="SAM" id="MobiDB-lite"/>
    </source>
</evidence>
<protein>
    <submittedName>
        <fullName evidence="4">(spotted green pufferfish) hypothetical protein</fullName>
    </submittedName>
</protein>
<name>Q4RLY9_TETNG</name>
<feature type="transmembrane region" description="Helical" evidence="2">
    <location>
        <begin position="325"/>
        <end position="347"/>
    </location>
</feature>
<feature type="transmembrane region" description="Helical" evidence="2">
    <location>
        <begin position="294"/>
        <end position="313"/>
    </location>
</feature>
<keyword evidence="2" id="KW-0472">Membrane</keyword>
<dbReference type="AlphaFoldDB" id="Q4RLY9"/>
<dbReference type="KEGG" id="tng:GSTEN00032288G001"/>
<dbReference type="InterPro" id="IPR037185">
    <property type="entry name" value="EmrE-like"/>
</dbReference>
<feature type="transmembrane region" description="Helical" evidence="2">
    <location>
        <begin position="495"/>
        <end position="519"/>
    </location>
</feature>
<reference evidence="4" key="2">
    <citation type="submission" date="2004-02" db="EMBL/GenBank/DDBJ databases">
        <authorList>
            <consortium name="Genoscope"/>
            <consortium name="Whitehead Institute Centre for Genome Research"/>
        </authorList>
    </citation>
    <scope>NUCLEOTIDE SEQUENCE</scope>
</reference>
<dbReference type="EMBL" id="CAAE01015019">
    <property type="protein sequence ID" value="CAG10593.1"/>
    <property type="molecule type" value="Genomic_DNA"/>
</dbReference>
<keyword evidence="2" id="KW-0812">Transmembrane</keyword>
<dbReference type="InterPro" id="IPR026505">
    <property type="entry name" value="Solute_c_fam_35_mem_F3/F4"/>
</dbReference>
<gene>
    <name evidence="4" type="ORF">GSTENG00032288001</name>
</gene>
<reference evidence="4" key="1">
    <citation type="journal article" date="2004" name="Nature">
        <title>Genome duplication in the teleost fish Tetraodon nigroviridis reveals the early vertebrate proto-karyotype.</title>
        <authorList>
            <person name="Jaillon O."/>
            <person name="Aury J.-M."/>
            <person name="Brunet F."/>
            <person name="Petit J.-L."/>
            <person name="Stange-Thomann N."/>
            <person name="Mauceli E."/>
            <person name="Bouneau L."/>
            <person name="Fischer C."/>
            <person name="Ozouf-Costaz C."/>
            <person name="Bernot A."/>
            <person name="Nicaud S."/>
            <person name="Jaffe D."/>
            <person name="Fisher S."/>
            <person name="Lutfalla G."/>
            <person name="Dossat C."/>
            <person name="Segurens B."/>
            <person name="Dasilva C."/>
            <person name="Salanoubat M."/>
            <person name="Levy M."/>
            <person name="Boudet N."/>
            <person name="Castellano S."/>
            <person name="Anthouard V."/>
            <person name="Jubin C."/>
            <person name="Castelli V."/>
            <person name="Katinka M."/>
            <person name="Vacherie B."/>
            <person name="Biemont C."/>
            <person name="Skalli Z."/>
            <person name="Cattolico L."/>
            <person name="Poulain J."/>
            <person name="De Berardinis V."/>
            <person name="Cruaud C."/>
            <person name="Duprat S."/>
            <person name="Brottier P."/>
            <person name="Coutanceau J.-P."/>
            <person name="Gouzy J."/>
            <person name="Parra G."/>
            <person name="Lardier G."/>
            <person name="Chapple C."/>
            <person name="McKernan K.J."/>
            <person name="McEwan P."/>
            <person name="Bosak S."/>
            <person name="Kellis M."/>
            <person name="Volff J.-N."/>
            <person name="Guigo R."/>
            <person name="Zody M.C."/>
            <person name="Mesirov J."/>
            <person name="Lindblad-Toh K."/>
            <person name="Birren B."/>
            <person name="Nusbaum C."/>
            <person name="Kahn D."/>
            <person name="Robinson-Rechavi M."/>
            <person name="Laudet V."/>
            <person name="Schachter V."/>
            <person name="Quetier F."/>
            <person name="Saurin W."/>
            <person name="Scarpelli C."/>
            <person name="Wincker P."/>
            <person name="Lander E.S."/>
            <person name="Weissenbach J."/>
            <person name="Roest Crollius H."/>
        </authorList>
    </citation>
    <scope>NUCLEOTIDE SEQUENCE [LARGE SCALE GENOMIC DNA]</scope>
</reference>
<keyword evidence="2" id="KW-1133">Transmembrane helix</keyword>
<sequence length="622" mass="67546">MVVALIACSTRQRRDGYGQTLEITNQSDRAPSPANLPTGKGSTIPGCYVELVVLLPAEDVPDNKAGPAMKSAEGGSESGDIRLEPLNNTHLPGKSTPTGGTAFMDSSPKVTANGVHDIEDRILRITGYYGYNPGYSSHRTANQAAAVTAEESDYRALVFTRPPHFSQTRQDALIYSVLQDNTDTSWRCPSKLASKTSASPTDAASITWRMKKHSARVAPLSSYSTQVLTCPVSEAALLRHPSVIWPSSPVCPSSGKKRALFDPTGEEGSESHAETPGSESSRESHSYQTCANSAVKVLGGLLMVLCVSSSWVGTTQVVKLTFQSFSCPFFISWFSSNWNILFFPIYYSGNVVITREKQTPIQKFRECSRLFGEDGMTLKLFVKKTAPFSILWTLTNYLYLLALRKLTATDVSALYCCHKAFVFLLSWIVLKDRFMGVRIVAAIMAITGIVMMAYADGFHGDSFVGVALAVGSASTSALYKVLLKMFLGSANLGEVAHFLSTMGVFNLVFISGVPLILYFTKVEHWGSLSSLPWGYMCGLAGLWLVFNILVHVGVVLTYPILISIGTLLSVPGNAAVDVLKHEVIFSMVRLAATCIICLGFLLLLLPEEWDSVHAALPGQHRG</sequence>
<dbReference type="OrthoDB" id="10062838at2759"/>
<feature type="transmembrane region" description="Helical" evidence="2">
    <location>
        <begin position="412"/>
        <end position="430"/>
    </location>
</feature>
<dbReference type="PANTHER" id="PTHR19346">
    <property type="entry name" value="SUGAR PHOSPHATE TRANSPORTER DOMAIN-CONTAINING PROTEIN"/>
    <property type="match status" value="1"/>
</dbReference>
<organism evidence="4">
    <name type="scientific">Tetraodon nigroviridis</name>
    <name type="common">Spotted green pufferfish</name>
    <name type="synonym">Chelonodon nigroviridis</name>
    <dbReference type="NCBI Taxonomy" id="99883"/>
    <lineage>
        <taxon>Eukaryota</taxon>
        <taxon>Metazoa</taxon>
        <taxon>Chordata</taxon>
        <taxon>Craniata</taxon>
        <taxon>Vertebrata</taxon>
        <taxon>Euteleostomi</taxon>
        <taxon>Actinopterygii</taxon>
        <taxon>Neopterygii</taxon>
        <taxon>Teleostei</taxon>
        <taxon>Neoteleostei</taxon>
        <taxon>Acanthomorphata</taxon>
        <taxon>Eupercaria</taxon>
        <taxon>Tetraodontiformes</taxon>
        <taxon>Tetradontoidea</taxon>
        <taxon>Tetraodontidae</taxon>
        <taxon>Tetraodon</taxon>
    </lineage>
</organism>
<feature type="region of interest" description="Disordered" evidence="1">
    <location>
        <begin position="22"/>
        <end position="41"/>
    </location>
</feature>
<feature type="transmembrane region" description="Helical" evidence="2">
    <location>
        <begin position="583"/>
        <end position="605"/>
    </location>
</feature>
<evidence type="ECO:0000313" key="4">
    <source>
        <dbReference type="EMBL" id="CAG10593.1"/>
    </source>
</evidence>
<comment type="caution">
    <text evidence="4">The sequence shown here is derived from an EMBL/GenBank/DDBJ whole genome shotgun (WGS) entry which is preliminary data.</text>
</comment>
<dbReference type="PANTHER" id="PTHR19346:SF2">
    <property type="entry name" value="SOLUTE CARRIER FAMILY 35 MEMBER F4"/>
    <property type="match status" value="1"/>
</dbReference>
<dbReference type="InterPro" id="IPR000620">
    <property type="entry name" value="EamA_dom"/>
</dbReference>
<evidence type="ECO:0000259" key="3">
    <source>
        <dbReference type="Pfam" id="PF00892"/>
    </source>
</evidence>
<accession>Q4RLY9</accession>
<feature type="transmembrane region" description="Helical" evidence="2">
    <location>
        <begin position="462"/>
        <end position="483"/>
    </location>
</feature>
<evidence type="ECO:0000256" key="2">
    <source>
        <dbReference type="SAM" id="Phobius"/>
    </source>
</evidence>
<feature type="region of interest" description="Disordered" evidence="1">
    <location>
        <begin position="249"/>
        <end position="285"/>
    </location>
</feature>
<feature type="domain" description="EamA" evidence="3">
    <location>
        <begin position="300"/>
        <end position="453"/>
    </location>
</feature>
<feature type="transmembrane region" description="Helical" evidence="2">
    <location>
        <begin position="556"/>
        <end position="576"/>
    </location>
</feature>
<dbReference type="SUPFAM" id="SSF103481">
    <property type="entry name" value="Multidrug resistance efflux transporter EmrE"/>
    <property type="match status" value="1"/>
</dbReference>
<dbReference type="GO" id="GO:0016020">
    <property type="term" value="C:membrane"/>
    <property type="evidence" value="ECO:0007669"/>
    <property type="project" value="InterPro"/>
</dbReference>
<feature type="transmembrane region" description="Helical" evidence="2">
    <location>
        <begin position="436"/>
        <end position="455"/>
    </location>
</feature>
<dbReference type="Pfam" id="PF00892">
    <property type="entry name" value="EamA"/>
    <property type="match status" value="1"/>
</dbReference>